<sequence length="265" mass="28903">MKPFLLCVAASAAIVSVPSHAIAQVDVHTNEDLQASADSVAESEVPAGNVEILVSATSRSAASALAQQSAADAMESMSKSLREAAKVIREASAKDASASAIEGTARAMKDASPRMFLQQERIQQELPPALEEVMDIIREDIPDFSNMSWWQSFSAAKTAARDLFEDLRTARSDLTSSIDDALTRFTVSIEEAGLPSPLVQGLAEFNPESNFPVVLPDIPFLGPLNPYIWQQEDVRQFIPGAQIPLFRPIRQWNIRPLFPWVAPTN</sequence>
<evidence type="ECO:0000313" key="2">
    <source>
        <dbReference type="EMBL" id="EZG43893.1"/>
    </source>
</evidence>
<gene>
    <name evidence="2" type="ORF">GNI_156610</name>
</gene>
<name>A0A023AZ32_GRENI</name>
<reference evidence="2" key="1">
    <citation type="submission" date="2013-12" db="EMBL/GenBank/DDBJ databases">
        <authorList>
            <person name="Omoto C.K."/>
            <person name="Sibley D."/>
            <person name="Venepally P."/>
            <person name="Hadjithomas M."/>
            <person name="Karamycheva S."/>
            <person name="Brunk B."/>
            <person name="Roos D."/>
            <person name="Caler E."/>
            <person name="Lorenzi H."/>
        </authorList>
    </citation>
    <scope>NUCLEOTIDE SEQUENCE</scope>
</reference>
<feature type="signal peptide" evidence="1">
    <location>
        <begin position="1"/>
        <end position="23"/>
    </location>
</feature>
<dbReference type="EMBL" id="AFNH02001168">
    <property type="protein sequence ID" value="EZG43893.1"/>
    <property type="molecule type" value="Genomic_DNA"/>
</dbReference>
<organism evidence="2 3">
    <name type="scientific">Gregarina niphandrodes</name>
    <name type="common">Septate eugregarine</name>
    <dbReference type="NCBI Taxonomy" id="110365"/>
    <lineage>
        <taxon>Eukaryota</taxon>
        <taxon>Sar</taxon>
        <taxon>Alveolata</taxon>
        <taxon>Apicomplexa</taxon>
        <taxon>Conoidasida</taxon>
        <taxon>Gregarinasina</taxon>
        <taxon>Eugregarinorida</taxon>
        <taxon>Gregarinidae</taxon>
        <taxon>Gregarina</taxon>
    </lineage>
</organism>
<keyword evidence="3" id="KW-1185">Reference proteome</keyword>
<feature type="chain" id="PRO_5001514796" description="Transmembrane protein" evidence="1">
    <location>
        <begin position="24"/>
        <end position="265"/>
    </location>
</feature>
<protein>
    <recommendedName>
        <fullName evidence="4">Transmembrane protein</fullName>
    </recommendedName>
</protein>
<dbReference type="RefSeq" id="XP_011132936.1">
    <property type="nucleotide sequence ID" value="XM_011134634.1"/>
</dbReference>
<evidence type="ECO:0000256" key="1">
    <source>
        <dbReference type="SAM" id="SignalP"/>
    </source>
</evidence>
<dbReference type="AlphaFoldDB" id="A0A023AZ32"/>
<comment type="caution">
    <text evidence="2">The sequence shown here is derived from an EMBL/GenBank/DDBJ whole genome shotgun (WGS) entry which is preliminary data.</text>
</comment>
<dbReference type="Proteomes" id="UP000019763">
    <property type="component" value="Unassembled WGS sequence"/>
</dbReference>
<dbReference type="GeneID" id="22915429"/>
<keyword evidence="1" id="KW-0732">Signal</keyword>
<evidence type="ECO:0008006" key="4">
    <source>
        <dbReference type="Google" id="ProtNLM"/>
    </source>
</evidence>
<accession>A0A023AZ32</accession>
<proteinExistence type="predicted"/>
<evidence type="ECO:0000313" key="3">
    <source>
        <dbReference type="Proteomes" id="UP000019763"/>
    </source>
</evidence>
<dbReference type="VEuPathDB" id="CryptoDB:GNI_156610"/>